<evidence type="ECO:0000256" key="5">
    <source>
        <dbReference type="SAM" id="Phobius"/>
    </source>
</evidence>
<evidence type="ECO:0000313" key="7">
    <source>
        <dbReference type="Proteomes" id="UP000799778"/>
    </source>
</evidence>
<evidence type="ECO:0008006" key="8">
    <source>
        <dbReference type="Google" id="ProtNLM"/>
    </source>
</evidence>
<feature type="transmembrane region" description="Helical" evidence="5">
    <location>
        <begin position="423"/>
        <end position="445"/>
    </location>
</feature>
<sequence length="462" mass="53148">MATPTRLVPSYRAFDHAKDDAGIELIEFSNAGHWERNFVTDDFAREHIEKDFSVSKTNDSKHKASEGNTDNVKLFLSMRQGEYSGEMLPIRMDSSLFERIAPYARIPKPYLEFLDNRYAMSVFTVPQLPPSLSNTSSRDIRKDYISFIIQSIPGAALYICMGTSFTYHVPTRTMYIFMHALASPTCSELITQFSEGAAHSSPLLIPSLIIRHSMTHRTDAVDRWHQHIYKCERAFGIRWDYQDNADRTAIDYAAFSRDINATTTNLSYAIWSCKTTTRHLAFLDEVVKHYRVKAIASGHDAKEIEETEYMLLQTHEHLRSWNRSIEERAEYLSKRGQALAQTLYSLITQRDSANSLRLASSSTKLAETSRDVAIATSRDSAVMRVITAITIFFLPATFTATFFSTTFFDFKEEGSKSVYSWWLWLYFLVTIILTVIVLAGTFWMWRNKEREIAARYAKEKNQ</sequence>
<evidence type="ECO:0000256" key="4">
    <source>
        <dbReference type="ARBA" id="ARBA00023136"/>
    </source>
</evidence>
<keyword evidence="2 5" id="KW-0812">Transmembrane</keyword>
<evidence type="ECO:0000256" key="3">
    <source>
        <dbReference type="ARBA" id="ARBA00022989"/>
    </source>
</evidence>
<dbReference type="GeneID" id="54288153"/>
<organism evidence="6 7">
    <name type="scientific">Aaosphaeria arxii CBS 175.79</name>
    <dbReference type="NCBI Taxonomy" id="1450172"/>
    <lineage>
        <taxon>Eukaryota</taxon>
        <taxon>Fungi</taxon>
        <taxon>Dikarya</taxon>
        <taxon>Ascomycota</taxon>
        <taxon>Pezizomycotina</taxon>
        <taxon>Dothideomycetes</taxon>
        <taxon>Pleosporomycetidae</taxon>
        <taxon>Pleosporales</taxon>
        <taxon>Pleosporales incertae sedis</taxon>
        <taxon>Aaosphaeria</taxon>
    </lineage>
</organism>
<dbReference type="EMBL" id="ML978066">
    <property type="protein sequence ID" value="KAF2021223.1"/>
    <property type="molecule type" value="Genomic_DNA"/>
</dbReference>
<keyword evidence="7" id="KW-1185">Reference proteome</keyword>
<gene>
    <name evidence="6" type="ORF">BU24DRAFT_446289</name>
</gene>
<evidence type="ECO:0000256" key="1">
    <source>
        <dbReference type="ARBA" id="ARBA00004141"/>
    </source>
</evidence>
<dbReference type="GO" id="GO:0016020">
    <property type="term" value="C:membrane"/>
    <property type="evidence" value="ECO:0007669"/>
    <property type="project" value="UniProtKB-SubCell"/>
</dbReference>
<dbReference type="RefSeq" id="XP_033389562.1">
    <property type="nucleotide sequence ID" value="XM_033530756.1"/>
</dbReference>
<comment type="subcellular location">
    <subcellularLocation>
        <location evidence="1">Membrane</location>
        <topology evidence="1">Multi-pass membrane protein</topology>
    </subcellularLocation>
</comment>
<protein>
    <recommendedName>
        <fullName evidence="8">Cora-domain-containing protein</fullName>
    </recommendedName>
</protein>
<feature type="transmembrane region" description="Helical" evidence="5">
    <location>
        <begin position="385"/>
        <end position="403"/>
    </location>
</feature>
<feature type="transmembrane region" description="Helical" evidence="5">
    <location>
        <begin position="144"/>
        <end position="169"/>
    </location>
</feature>
<evidence type="ECO:0000313" key="6">
    <source>
        <dbReference type="EMBL" id="KAF2021223.1"/>
    </source>
</evidence>
<name>A0A6A5Y7M1_9PLEO</name>
<dbReference type="SUPFAM" id="SSF144083">
    <property type="entry name" value="Magnesium transport protein CorA, transmembrane region"/>
    <property type="match status" value="1"/>
</dbReference>
<dbReference type="AlphaFoldDB" id="A0A6A5Y7M1"/>
<evidence type="ECO:0000256" key="2">
    <source>
        <dbReference type="ARBA" id="ARBA00022692"/>
    </source>
</evidence>
<accession>A0A6A5Y7M1</accession>
<dbReference type="Gene3D" id="1.20.58.340">
    <property type="entry name" value="Magnesium transport protein CorA, transmembrane region"/>
    <property type="match status" value="1"/>
</dbReference>
<proteinExistence type="predicted"/>
<dbReference type="OrthoDB" id="1046782at2759"/>
<dbReference type="InterPro" id="IPR045863">
    <property type="entry name" value="CorA_TM1_TM2"/>
</dbReference>
<reference evidence="6" key="1">
    <citation type="journal article" date="2020" name="Stud. Mycol.">
        <title>101 Dothideomycetes genomes: a test case for predicting lifestyles and emergence of pathogens.</title>
        <authorList>
            <person name="Haridas S."/>
            <person name="Albert R."/>
            <person name="Binder M."/>
            <person name="Bloem J."/>
            <person name="Labutti K."/>
            <person name="Salamov A."/>
            <person name="Andreopoulos B."/>
            <person name="Baker S."/>
            <person name="Barry K."/>
            <person name="Bills G."/>
            <person name="Bluhm B."/>
            <person name="Cannon C."/>
            <person name="Castanera R."/>
            <person name="Culley D."/>
            <person name="Daum C."/>
            <person name="Ezra D."/>
            <person name="Gonzalez J."/>
            <person name="Henrissat B."/>
            <person name="Kuo A."/>
            <person name="Liang C."/>
            <person name="Lipzen A."/>
            <person name="Lutzoni F."/>
            <person name="Magnuson J."/>
            <person name="Mondo S."/>
            <person name="Nolan M."/>
            <person name="Ohm R."/>
            <person name="Pangilinan J."/>
            <person name="Park H.-J."/>
            <person name="Ramirez L."/>
            <person name="Alfaro M."/>
            <person name="Sun H."/>
            <person name="Tritt A."/>
            <person name="Yoshinaga Y."/>
            <person name="Zwiers L.-H."/>
            <person name="Turgeon B."/>
            <person name="Goodwin S."/>
            <person name="Spatafora J."/>
            <person name="Crous P."/>
            <person name="Grigoriev I."/>
        </authorList>
    </citation>
    <scope>NUCLEOTIDE SEQUENCE</scope>
    <source>
        <strain evidence="6">CBS 175.79</strain>
    </source>
</reference>
<keyword evidence="4 5" id="KW-0472">Membrane</keyword>
<dbReference type="Proteomes" id="UP000799778">
    <property type="component" value="Unassembled WGS sequence"/>
</dbReference>
<keyword evidence="3 5" id="KW-1133">Transmembrane helix</keyword>